<organism evidence="2 3">
    <name type="scientific">Bursaphelenchus okinawaensis</name>
    <dbReference type="NCBI Taxonomy" id="465554"/>
    <lineage>
        <taxon>Eukaryota</taxon>
        <taxon>Metazoa</taxon>
        <taxon>Ecdysozoa</taxon>
        <taxon>Nematoda</taxon>
        <taxon>Chromadorea</taxon>
        <taxon>Rhabditida</taxon>
        <taxon>Tylenchina</taxon>
        <taxon>Tylenchomorpha</taxon>
        <taxon>Aphelenchoidea</taxon>
        <taxon>Aphelenchoididae</taxon>
        <taxon>Bursaphelenchus</taxon>
    </lineage>
</organism>
<evidence type="ECO:0000313" key="2">
    <source>
        <dbReference type="EMBL" id="CAD5212475.1"/>
    </source>
</evidence>
<name>A0A811KC46_9BILA</name>
<protein>
    <submittedName>
        <fullName evidence="2">Uncharacterized protein</fullName>
    </submittedName>
</protein>
<feature type="compositionally biased region" description="Basic and acidic residues" evidence="1">
    <location>
        <begin position="10"/>
        <end position="21"/>
    </location>
</feature>
<dbReference type="AlphaFoldDB" id="A0A811KC46"/>
<dbReference type="Proteomes" id="UP000783686">
    <property type="component" value="Unassembled WGS sequence"/>
</dbReference>
<evidence type="ECO:0000256" key="1">
    <source>
        <dbReference type="SAM" id="MobiDB-lite"/>
    </source>
</evidence>
<sequence length="139" mass="15450">MNEIVTVNEAKAEEEANDNRTELNPSPTYFGASTVGFEDDSESSMEGFVTCVKDDDSSDGEETVVVGGVQKNPSSRSVDYGNTEVDKAQVFNSSHNTTLQDKVVYLSRAVDYTRGRKDVNWFFKIICCDNEYCDKGVIF</sequence>
<comment type="caution">
    <text evidence="2">The sequence shown here is derived from an EMBL/GenBank/DDBJ whole genome shotgun (WGS) entry which is preliminary data.</text>
</comment>
<dbReference type="Proteomes" id="UP000614601">
    <property type="component" value="Unassembled WGS sequence"/>
</dbReference>
<accession>A0A811KC46</accession>
<reference evidence="2" key="1">
    <citation type="submission" date="2020-09" db="EMBL/GenBank/DDBJ databases">
        <authorList>
            <person name="Kikuchi T."/>
        </authorList>
    </citation>
    <scope>NUCLEOTIDE SEQUENCE</scope>
    <source>
        <strain evidence="2">SH1</strain>
    </source>
</reference>
<dbReference type="EMBL" id="CAJFCW020000002">
    <property type="protein sequence ID" value="CAG9096218.1"/>
    <property type="molecule type" value="Genomic_DNA"/>
</dbReference>
<keyword evidence="3" id="KW-1185">Reference proteome</keyword>
<gene>
    <name evidence="2" type="ORF">BOKJ2_LOCUS4276</name>
</gene>
<evidence type="ECO:0000313" key="3">
    <source>
        <dbReference type="Proteomes" id="UP000614601"/>
    </source>
</evidence>
<dbReference type="EMBL" id="CAJFDH010000002">
    <property type="protein sequence ID" value="CAD5212475.1"/>
    <property type="molecule type" value="Genomic_DNA"/>
</dbReference>
<proteinExistence type="predicted"/>
<feature type="region of interest" description="Disordered" evidence="1">
    <location>
        <begin position="1"/>
        <end position="29"/>
    </location>
</feature>